<dbReference type="SUPFAM" id="SSF48452">
    <property type="entry name" value="TPR-like"/>
    <property type="match status" value="1"/>
</dbReference>
<evidence type="ECO:0000313" key="3">
    <source>
        <dbReference type="EMBL" id="MEL0658894.1"/>
    </source>
</evidence>
<dbReference type="InterPro" id="IPR011990">
    <property type="entry name" value="TPR-like_helical_dom_sf"/>
</dbReference>
<proteinExistence type="predicted"/>
<comment type="caution">
    <text evidence="3">The sequence shown here is derived from an EMBL/GenBank/DDBJ whole genome shotgun (WGS) entry which is preliminary data.</text>
</comment>
<sequence>MKLTMLAVFVLTIFVSGCATTEKPMYDYGTYSESFYAMKKDAGAETVGEWKMALENIINESNQEALRVPPGVYANLGYIHLKANNTEKAISYFEQEQQTYPESEIFMSNLIKKSNLQGNDKL</sequence>
<evidence type="ECO:0000313" key="4">
    <source>
        <dbReference type="Proteomes" id="UP001366060"/>
    </source>
</evidence>
<evidence type="ECO:0000256" key="2">
    <source>
        <dbReference type="SAM" id="SignalP"/>
    </source>
</evidence>
<feature type="signal peptide" evidence="2">
    <location>
        <begin position="1"/>
        <end position="21"/>
    </location>
</feature>
<dbReference type="InterPro" id="IPR014508">
    <property type="entry name" value="UCP020555_TPR-like"/>
</dbReference>
<dbReference type="RefSeq" id="WP_341627514.1">
    <property type="nucleotide sequence ID" value="NZ_JBAKBA010000012.1"/>
</dbReference>
<dbReference type="EMBL" id="JBAKBA010000012">
    <property type="protein sequence ID" value="MEL0658894.1"/>
    <property type="molecule type" value="Genomic_DNA"/>
</dbReference>
<protein>
    <submittedName>
        <fullName evidence="3">DUF4810 domain-containing protein</fullName>
    </submittedName>
</protein>
<keyword evidence="2" id="KW-0732">Signal</keyword>
<dbReference type="PROSITE" id="PS51257">
    <property type="entry name" value="PROKAR_LIPOPROTEIN"/>
    <property type="match status" value="1"/>
</dbReference>
<evidence type="ECO:0000256" key="1">
    <source>
        <dbReference type="PROSITE-ProRule" id="PRU00339"/>
    </source>
</evidence>
<dbReference type="InterPro" id="IPR019734">
    <property type="entry name" value="TPR_rpt"/>
</dbReference>
<organism evidence="3 4">
    <name type="scientific">Psychromonas arctica</name>
    <dbReference type="NCBI Taxonomy" id="168275"/>
    <lineage>
        <taxon>Bacteria</taxon>
        <taxon>Pseudomonadati</taxon>
        <taxon>Pseudomonadota</taxon>
        <taxon>Gammaproteobacteria</taxon>
        <taxon>Alteromonadales</taxon>
        <taxon>Psychromonadaceae</taxon>
        <taxon>Psychromonas</taxon>
    </lineage>
</organism>
<dbReference type="PIRSF" id="PIRSF020555">
    <property type="entry name" value="UCP020555"/>
    <property type="match status" value="1"/>
</dbReference>
<reference evidence="3 4" key="1">
    <citation type="submission" date="2024-02" db="EMBL/GenBank/DDBJ databases">
        <title>Bacteria isolated from the canopy kelp, Nereocystis luetkeana.</title>
        <authorList>
            <person name="Pfister C.A."/>
            <person name="Younker I.T."/>
            <person name="Light S.H."/>
        </authorList>
    </citation>
    <scope>NUCLEOTIDE SEQUENCE [LARGE SCALE GENOMIC DNA]</scope>
    <source>
        <strain evidence="3 4">TI.2.07</strain>
    </source>
</reference>
<feature type="chain" id="PRO_5047063976" evidence="2">
    <location>
        <begin position="22"/>
        <end position="122"/>
    </location>
</feature>
<gene>
    <name evidence="3" type="ORF">V6255_07025</name>
</gene>
<name>A0ABU9HAJ3_9GAMM</name>
<dbReference type="PROSITE" id="PS50005">
    <property type="entry name" value="TPR"/>
    <property type="match status" value="1"/>
</dbReference>
<keyword evidence="4" id="KW-1185">Reference proteome</keyword>
<keyword evidence="1" id="KW-0802">TPR repeat</keyword>
<feature type="repeat" description="TPR" evidence="1">
    <location>
        <begin position="70"/>
        <end position="103"/>
    </location>
</feature>
<accession>A0ABU9HAJ3</accession>
<dbReference type="Proteomes" id="UP001366060">
    <property type="component" value="Unassembled WGS sequence"/>
</dbReference>
<dbReference type="Pfam" id="PF16068">
    <property type="entry name" value="DUF4810"/>
    <property type="match status" value="1"/>
</dbReference>